<gene>
    <name evidence="1" type="ORF">IAA66_09725</name>
</gene>
<dbReference type="Proteomes" id="UP000886819">
    <property type="component" value="Unassembled WGS sequence"/>
</dbReference>
<reference evidence="1" key="2">
    <citation type="journal article" date="2021" name="PeerJ">
        <title>Extensive microbial diversity within the chicken gut microbiome revealed by metagenomics and culture.</title>
        <authorList>
            <person name="Gilroy R."/>
            <person name="Ravi A."/>
            <person name="Getino M."/>
            <person name="Pursley I."/>
            <person name="Horton D.L."/>
            <person name="Alikhan N.F."/>
            <person name="Baker D."/>
            <person name="Gharbi K."/>
            <person name="Hall N."/>
            <person name="Watson M."/>
            <person name="Adriaenssens E.M."/>
            <person name="Foster-Nyarko E."/>
            <person name="Jarju S."/>
            <person name="Secka A."/>
            <person name="Antonio M."/>
            <person name="Oren A."/>
            <person name="Chaudhuri R.R."/>
            <person name="La Ragione R."/>
            <person name="Hildebrand F."/>
            <person name="Pallen M.J."/>
        </authorList>
    </citation>
    <scope>NUCLEOTIDE SEQUENCE</scope>
    <source>
        <strain evidence="1">ChiHile30-977</strain>
    </source>
</reference>
<organism evidence="1 2">
    <name type="scientific">Candidatus Avichristensenella intestinipullorum</name>
    <dbReference type="NCBI Taxonomy" id="2840693"/>
    <lineage>
        <taxon>Bacteria</taxon>
        <taxon>Bacillati</taxon>
        <taxon>Bacillota</taxon>
        <taxon>Clostridia</taxon>
        <taxon>Candidatus Avichristensenella</taxon>
    </lineage>
</organism>
<dbReference type="InterPro" id="IPR021243">
    <property type="entry name" value="DUF2804"/>
</dbReference>
<evidence type="ECO:0000313" key="2">
    <source>
        <dbReference type="Proteomes" id="UP000886819"/>
    </source>
</evidence>
<reference evidence="1" key="1">
    <citation type="submission" date="2020-10" db="EMBL/GenBank/DDBJ databases">
        <authorList>
            <person name="Gilroy R."/>
        </authorList>
    </citation>
    <scope>NUCLEOTIDE SEQUENCE</scope>
    <source>
        <strain evidence="1">ChiHile30-977</strain>
    </source>
</reference>
<dbReference type="PANTHER" id="PTHR35868:SF3">
    <property type="entry name" value="DUF2804 DOMAIN-CONTAINING PROTEIN"/>
    <property type="match status" value="1"/>
</dbReference>
<evidence type="ECO:0000313" key="1">
    <source>
        <dbReference type="EMBL" id="HIQ63843.1"/>
    </source>
</evidence>
<accession>A0A9D1CJV6</accession>
<sequence>MQHRMTQPGPLLDERGRLLQTGYATGALLTYRRADIRAPWYRIKEWDYYLVLCDTHALALTIADNGYMGLDSVSLLDFTRPWQKTVSPMQLLPRGRKRLPETSAQGDVAVSGRGYALSFRHEKDGRLLRVRMENFDKGRMLEGEILLREEPRDSMVIATPFPGAPRAFYYNQKINCLRAQGEVRLGDTRYAFAPESAFGTLDWGRGVWTYRNTWYWGSASGLVDGVPFGLNIGYGFGDTSAASENMVFYDGVAHKLSQVDFGIPQAGGRDDFLKPWRMTSDDGRFSMDFTPVLDRASRASALVVESVQHQVFGRFTGTVVLDDGRIVRVQDLMGFAEKVKNRW</sequence>
<dbReference type="PANTHER" id="PTHR35868">
    <property type="entry name" value="DUF2804 DOMAIN-CONTAINING PROTEIN-RELATED"/>
    <property type="match status" value="1"/>
</dbReference>
<dbReference type="Pfam" id="PF10974">
    <property type="entry name" value="DUF2804"/>
    <property type="match status" value="1"/>
</dbReference>
<comment type="caution">
    <text evidence="1">The sequence shown here is derived from an EMBL/GenBank/DDBJ whole genome shotgun (WGS) entry which is preliminary data.</text>
</comment>
<dbReference type="EMBL" id="DVFI01000132">
    <property type="protein sequence ID" value="HIQ63843.1"/>
    <property type="molecule type" value="Genomic_DNA"/>
</dbReference>
<dbReference type="AlphaFoldDB" id="A0A9D1CJV6"/>
<name>A0A9D1CJV6_9FIRM</name>
<proteinExistence type="predicted"/>
<protein>
    <submittedName>
        <fullName evidence="1">DUF2804 domain-containing protein</fullName>
    </submittedName>
</protein>